<feature type="region of interest" description="Disordered" evidence="1">
    <location>
        <begin position="105"/>
        <end position="164"/>
    </location>
</feature>
<dbReference type="KEGG" id="ddf:DEFDS_1358"/>
<dbReference type="EMBL" id="AP011529">
    <property type="protein sequence ID" value="BAI80819.1"/>
    <property type="molecule type" value="Genomic_DNA"/>
</dbReference>
<accession>D3PDZ6</accession>
<proteinExistence type="predicted"/>
<feature type="transmembrane region" description="Helical" evidence="2">
    <location>
        <begin position="20"/>
        <end position="40"/>
    </location>
</feature>
<dbReference type="eggNOG" id="COG3087">
    <property type="taxonomic scope" value="Bacteria"/>
</dbReference>
<gene>
    <name evidence="4" type="ordered locus">DEFDS_1358</name>
</gene>
<reference evidence="4 5" key="1">
    <citation type="journal article" date="2010" name="DNA Res.">
        <title>Bacterial lifestyle in a deep-sea hydrothermal vent chimney revealed by the genome sequence of the thermophilic bacterium Deferribacter desulfuricans SSM1.</title>
        <authorList>
            <person name="Takaki Y."/>
            <person name="Shimamura S."/>
            <person name="Nakagawa S."/>
            <person name="Fukuhara Y."/>
            <person name="Horikawa H."/>
            <person name="Ankai A."/>
            <person name="Harada T."/>
            <person name="Hosoyama A."/>
            <person name="Oguchi A."/>
            <person name="Fukui S."/>
            <person name="Fujita N."/>
            <person name="Takami H."/>
            <person name="Takai K."/>
        </authorList>
    </citation>
    <scope>NUCLEOTIDE SEQUENCE [LARGE SCALE GENOMIC DNA]</scope>
    <source>
        <strain evidence="5">DSM 14783 / JCM 11476 / NBRC 101012 / SSM1</strain>
    </source>
</reference>
<protein>
    <recommendedName>
        <fullName evidence="3">SPOR domain-containing protein</fullName>
    </recommendedName>
</protein>
<keyword evidence="2" id="KW-0472">Membrane</keyword>
<dbReference type="Gene3D" id="3.30.70.1070">
    <property type="entry name" value="Sporulation related repeat"/>
    <property type="match status" value="1"/>
</dbReference>
<evidence type="ECO:0000313" key="4">
    <source>
        <dbReference type="EMBL" id="BAI80819.1"/>
    </source>
</evidence>
<dbReference type="InterPro" id="IPR007730">
    <property type="entry name" value="SPOR-like_dom"/>
</dbReference>
<dbReference type="GO" id="GO:0042834">
    <property type="term" value="F:peptidoglycan binding"/>
    <property type="evidence" value="ECO:0007669"/>
    <property type="project" value="InterPro"/>
</dbReference>
<dbReference type="InterPro" id="IPR036680">
    <property type="entry name" value="SPOR-like_sf"/>
</dbReference>
<dbReference type="STRING" id="639282.DEFDS_1358"/>
<dbReference type="RefSeq" id="WP_013008065.1">
    <property type="nucleotide sequence ID" value="NC_013939.1"/>
</dbReference>
<feature type="compositionally biased region" description="Basic and acidic residues" evidence="1">
    <location>
        <begin position="148"/>
        <end position="164"/>
    </location>
</feature>
<dbReference type="Proteomes" id="UP000001520">
    <property type="component" value="Chromosome"/>
</dbReference>
<dbReference type="HOGENOM" id="CLU_1178811_0_0_0"/>
<evidence type="ECO:0000256" key="2">
    <source>
        <dbReference type="SAM" id="Phobius"/>
    </source>
</evidence>
<keyword evidence="2" id="KW-1133">Transmembrane helix</keyword>
<dbReference type="PROSITE" id="PS51724">
    <property type="entry name" value="SPOR"/>
    <property type="match status" value="1"/>
</dbReference>
<dbReference type="AlphaFoldDB" id="D3PDZ6"/>
<name>D3PDZ6_DEFDS</name>
<organism evidence="4 5">
    <name type="scientific">Deferribacter desulfuricans (strain DSM 14783 / JCM 11476 / NBRC 101012 / SSM1)</name>
    <dbReference type="NCBI Taxonomy" id="639282"/>
    <lineage>
        <taxon>Bacteria</taxon>
        <taxon>Pseudomonadati</taxon>
        <taxon>Deferribacterota</taxon>
        <taxon>Deferribacteres</taxon>
        <taxon>Deferribacterales</taxon>
        <taxon>Deferribacteraceae</taxon>
        <taxon>Deferribacter</taxon>
    </lineage>
</organism>
<feature type="domain" description="SPOR" evidence="3">
    <location>
        <begin position="167"/>
        <end position="247"/>
    </location>
</feature>
<dbReference type="Pfam" id="PF05036">
    <property type="entry name" value="SPOR"/>
    <property type="match status" value="1"/>
</dbReference>
<dbReference type="SUPFAM" id="SSF110997">
    <property type="entry name" value="Sporulation related repeat"/>
    <property type="match status" value="1"/>
</dbReference>
<evidence type="ECO:0000256" key="1">
    <source>
        <dbReference type="SAM" id="MobiDB-lite"/>
    </source>
</evidence>
<sequence>MKEFDKVKEKKKNDDFKGVLFIGFIFVIAVGIIVFIIIQLTNQYLELKEKLVDTEKEVEMTMTNPDDSQNKIVITQNSTKVVKVDEIEKDIDNLKVSDALAEKENKNKNENIKENQKVEQKSSEKEQVKRVTTPVQTKKIPSNKTSKKNNEKNKIPVDKSKKNEKVANTKSKYVIQLMAFKDKTVAESELKKIKKIYPDAFIMKIDLGKKGVWYRLRCCYVDDYAKAKEKVSEIKKKLKVNPIIVKTDK</sequence>
<evidence type="ECO:0000259" key="3">
    <source>
        <dbReference type="PROSITE" id="PS51724"/>
    </source>
</evidence>
<keyword evidence="5" id="KW-1185">Reference proteome</keyword>
<feature type="compositionally biased region" description="Basic and acidic residues" evidence="1">
    <location>
        <begin position="105"/>
        <end position="129"/>
    </location>
</feature>
<evidence type="ECO:0000313" key="5">
    <source>
        <dbReference type="Proteomes" id="UP000001520"/>
    </source>
</evidence>
<keyword evidence="2" id="KW-0812">Transmembrane</keyword>
<dbReference type="OrthoDB" id="9815905at2"/>